<evidence type="ECO:0008006" key="4">
    <source>
        <dbReference type="Google" id="ProtNLM"/>
    </source>
</evidence>
<feature type="transmembrane region" description="Helical" evidence="1">
    <location>
        <begin position="7"/>
        <end position="28"/>
    </location>
</feature>
<sequence length="133" mass="13708">MKLRTICAVVLAFEVIVIGLAVPVAIQISDHPPALAGGVWGGLAFAALVLAFLQRRRWGFYAACVLQGLLLLSGFLVDGLLFLGVVFVGLWVAGVLLGRRTDAMQAAYAAHQAGQAAASGPSVTGEPGAPRPS</sequence>
<organism evidence="2 3">
    <name type="scientific">Marinactinospora thermotolerans DSM 45154</name>
    <dbReference type="NCBI Taxonomy" id="1122192"/>
    <lineage>
        <taxon>Bacteria</taxon>
        <taxon>Bacillati</taxon>
        <taxon>Actinomycetota</taxon>
        <taxon>Actinomycetes</taxon>
        <taxon>Streptosporangiales</taxon>
        <taxon>Nocardiopsidaceae</taxon>
        <taxon>Marinactinospora</taxon>
    </lineage>
</organism>
<evidence type="ECO:0000313" key="2">
    <source>
        <dbReference type="EMBL" id="SKA29985.1"/>
    </source>
</evidence>
<dbReference type="Proteomes" id="UP000190637">
    <property type="component" value="Unassembled WGS sequence"/>
</dbReference>
<dbReference type="STRING" id="1122192.SAMN02745673_03799"/>
<dbReference type="InterPro" id="IPR025327">
    <property type="entry name" value="DUF4233"/>
</dbReference>
<keyword evidence="3" id="KW-1185">Reference proteome</keyword>
<dbReference type="EMBL" id="FUWS01000010">
    <property type="protein sequence ID" value="SKA29985.1"/>
    <property type="molecule type" value="Genomic_DNA"/>
</dbReference>
<proteinExistence type="predicted"/>
<evidence type="ECO:0000256" key="1">
    <source>
        <dbReference type="SAM" id="Phobius"/>
    </source>
</evidence>
<accession>A0A1T4SP59</accession>
<dbReference type="Pfam" id="PF14017">
    <property type="entry name" value="DUF4233"/>
    <property type="match status" value="1"/>
</dbReference>
<protein>
    <recommendedName>
        <fullName evidence="4">DUF4233 domain-containing protein</fullName>
    </recommendedName>
</protein>
<evidence type="ECO:0000313" key="3">
    <source>
        <dbReference type="Proteomes" id="UP000190637"/>
    </source>
</evidence>
<name>A0A1T4SP59_9ACTN</name>
<keyword evidence="1" id="KW-0472">Membrane</keyword>
<reference evidence="2 3" key="1">
    <citation type="submission" date="2017-02" db="EMBL/GenBank/DDBJ databases">
        <authorList>
            <person name="Peterson S.W."/>
        </authorList>
    </citation>
    <scope>NUCLEOTIDE SEQUENCE [LARGE SCALE GENOMIC DNA]</scope>
    <source>
        <strain evidence="2 3">DSM 45154</strain>
    </source>
</reference>
<dbReference type="AlphaFoldDB" id="A0A1T4SP59"/>
<feature type="transmembrane region" description="Helical" evidence="1">
    <location>
        <begin position="58"/>
        <end position="75"/>
    </location>
</feature>
<keyword evidence="1" id="KW-1133">Transmembrane helix</keyword>
<gene>
    <name evidence="2" type="ORF">SAMN02745673_03799</name>
</gene>
<keyword evidence="1" id="KW-0812">Transmembrane</keyword>
<feature type="transmembrane region" description="Helical" evidence="1">
    <location>
        <begin position="81"/>
        <end position="98"/>
    </location>
</feature>
<feature type="transmembrane region" description="Helical" evidence="1">
    <location>
        <begin position="34"/>
        <end position="53"/>
    </location>
</feature>